<dbReference type="Pfam" id="PF03080">
    <property type="entry name" value="Neprosin"/>
    <property type="match status" value="1"/>
</dbReference>
<dbReference type="PaxDb" id="3827-XP_004501481.1"/>
<protein>
    <submittedName>
        <fullName evidence="4">Uncharacterized protein LOC101489099</fullName>
    </submittedName>
</protein>
<reference evidence="3" key="1">
    <citation type="journal article" date="2013" name="Nat. Biotechnol.">
        <title>Draft genome sequence of chickpea (Cicer arietinum) provides a resource for trait improvement.</title>
        <authorList>
            <person name="Varshney R.K."/>
            <person name="Song C."/>
            <person name="Saxena R.K."/>
            <person name="Azam S."/>
            <person name="Yu S."/>
            <person name="Sharpe A.G."/>
            <person name="Cannon S."/>
            <person name="Baek J."/>
            <person name="Rosen B.D."/>
            <person name="Tar'an B."/>
            <person name="Millan T."/>
            <person name="Zhang X."/>
            <person name="Ramsay L.D."/>
            <person name="Iwata A."/>
            <person name="Wang Y."/>
            <person name="Nelson W."/>
            <person name="Farmer A.D."/>
            <person name="Gaur P.M."/>
            <person name="Soderlund C."/>
            <person name="Penmetsa R.V."/>
            <person name="Xu C."/>
            <person name="Bharti A.K."/>
            <person name="He W."/>
            <person name="Winter P."/>
            <person name="Zhao S."/>
            <person name="Hane J.K."/>
            <person name="Carrasquilla-Garcia N."/>
            <person name="Condie J.A."/>
            <person name="Upadhyaya H.D."/>
            <person name="Luo M.C."/>
            <person name="Thudi M."/>
            <person name="Gowda C.L."/>
            <person name="Singh N.P."/>
            <person name="Lichtenzveig J."/>
            <person name="Gali K.K."/>
            <person name="Rubio J."/>
            <person name="Nadarajan N."/>
            <person name="Dolezel J."/>
            <person name="Bansal K.C."/>
            <person name="Xu X."/>
            <person name="Edwards D."/>
            <person name="Zhang G."/>
            <person name="Kahl G."/>
            <person name="Gil J."/>
            <person name="Singh K.B."/>
            <person name="Datta S.K."/>
            <person name="Jackson S.A."/>
            <person name="Wang J."/>
            <person name="Cook D.R."/>
        </authorList>
    </citation>
    <scope>NUCLEOTIDE SEQUENCE [LARGE SCALE GENOMIC DNA]</scope>
    <source>
        <strain evidence="3">cv. CDC Frontier</strain>
    </source>
</reference>
<dbReference type="PANTHER" id="PTHR31589">
    <property type="entry name" value="PROTEIN, PUTATIVE (DUF239)-RELATED-RELATED"/>
    <property type="match status" value="1"/>
</dbReference>
<keyword evidence="3" id="KW-1185">Reference proteome</keyword>
<dbReference type="Pfam" id="PF14365">
    <property type="entry name" value="Neprosin_AP"/>
    <property type="match status" value="1"/>
</dbReference>
<evidence type="ECO:0000259" key="2">
    <source>
        <dbReference type="PROSITE" id="PS52045"/>
    </source>
</evidence>
<feature type="transmembrane region" description="Helical" evidence="1">
    <location>
        <begin position="20"/>
        <end position="39"/>
    </location>
</feature>
<dbReference type="KEGG" id="cam:101489099"/>
<keyword evidence="1" id="KW-0812">Transmembrane</keyword>
<dbReference type="RefSeq" id="XP_004501481.2">
    <property type="nucleotide sequence ID" value="XM_004501424.3"/>
</dbReference>
<dbReference type="InterPro" id="IPR025521">
    <property type="entry name" value="Neprosin_propep"/>
</dbReference>
<evidence type="ECO:0000313" key="3">
    <source>
        <dbReference type="Proteomes" id="UP000087171"/>
    </source>
</evidence>
<dbReference type="Gene3D" id="3.90.1320.10">
    <property type="entry name" value="Outer-capsid protein sigma 3, large lobe"/>
    <property type="match status" value="1"/>
</dbReference>
<dbReference type="AlphaFoldDB" id="A0A1S2Y9E3"/>
<organism evidence="3 4">
    <name type="scientific">Cicer arietinum</name>
    <name type="common">Chickpea</name>
    <name type="synonym">Garbanzo</name>
    <dbReference type="NCBI Taxonomy" id="3827"/>
    <lineage>
        <taxon>Eukaryota</taxon>
        <taxon>Viridiplantae</taxon>
        <taxon>Streptophyta</taxon>
        <taxon>Embryophyta</taxon>
        <taxon>Tracheophyta</taxon>
        <taxon>Spermatophyta</taxon>
        <taxon>Magnoliopsida</taxon>
        <taxon>eudicotyledons</taxon>
        <taxon>Gunneridae</taxon>
        <taxon>Pentapetalae</taxon>
        <taxon>rosids</taxon>
        <taxon>fabids</taxon>
        <taxon>Fabales</taxon>
        <taxon>Fabaceae</taxon>
        <taxon>Papilionoideae</taxon>
        <taxon>50 kb inversion clade</taxon>
        <taxon>NPAAA clade</taxon>
        <taxon>Hologalegina</taxon>
        <taxon>IRL clade</taxon>
        <taxon>Cicereae</taxon>
        <taxon>Cicer</taxon>
    </lineage>
</organism>
<accession>A0A1S2Y9E3</accession>
<proteinExistence type="predicted"/>
<dbReference type="OrthoDB" id="1858978at2759"/>
<dbReference type="InterPro" id="IPR053168">
    <property type="entry name" value="Glutamic_endopeptidase"/>
</dbReference>
<evidence type="ECO:0000313" key="4">
    <source>
        <dbReference type="RefSeq" id="XP_004501481.2"/>
    </source>
</evidence>
<gene>
    <name evidence="4" type="primary">LOC101489099</name>
</gene>
<evidence type="ECO:0000256" key="1">
    <source>
        <dbReference type="SAM" id="Phobius"/>
    </source>
</evidence>
<keyword evidence="1" id="KW-1133">Transmembrane helix</keyword>
<dbReference type="InterPro" id="IPR004314">
    <property type="entry name" value="Neprosin"/>
</dbReference>
<dbReference type="PROSITE" id="PS52045">
    <property type="entry name" value="NEPROSIN_PEP_CD"/>
    <property type="match status" value="1"/>
</dbReference>
<dbReference type="Proteomes" id="UP000087171">
    <property type="component" value="Chromosome Ca5"/>
</dbReference>
<feature type="domain" description="Neprosin PEP catalytic" evidence="2">
    <location>
        <begin position="177"/>
        <end position="437"/>
    </location>
</feature>
<name>A0A1S2Y9E3_CICAR</name>
<keyword evidence="1" id="KW-0472">Membrane</keyword>
<dbReference type="PANTHER" id="PTHR31589:SF2">
    <property type="entry name" value="ASLB (DUF239)-RELATED"/>
    <property type="match status" value="1"/>
</dbReference>
<reference evidence="4" key="2">
    <citation type="submission" date="2025-08" db="UniProtKB">
        <authorList>
            <consortium name="RefSeq"/>
        </authorList>
    </citation>
    <scope>IDENTIFICATION</scope>
    <source>
        <tissue evidence="4">Etiolated seedlings</tissue>
    </source>
</reference>
<sequence>MPTILVKKKLYQGAMEKYNVAILLLWVFIALCNILELKVEAKASSHFEREIEAKLKLLNKPAVKSIKSEDGDIIDCIDIYKQLAFDHPTLKNHTIKRVPDFVLESESPSRENSLNASSDVFQTWQKSGSCPEGTVPIRRILKEDLLRVSSLDRFGQKPIEPFFNSTNISNLNFSNLTANDGQVNLINRSDAHLVAYGFNFIGAQASINVWNPNVEREEDFTTAQMWLKTNNGPNFESIESGWMVNPKLYGDHNTRLFVYWTKDSYNSTGCFDLTCQGFVQTNKDIVLGGTLGPISSPFKQQYEFNVGIFWDNEGNWWLKVMNSIPVGYWPAEFLGGLKHSATLIQWGGQVFSYAVKTDPPHTGTQMGSGSEANGRFGVACYMSNVRIKDYSQSLKYPQFVSTHAAEPYCYNTLNDAPYGKDPVFYFGGAGRKPPYCP</sequence>
<dbReference type="eggNOG" id="ENOG502QRGN">
    <property type="taxonomic scope" value="Eukaryota"/>
</dbReference>